<keyword evidence="3" id="KW-1003">Cell membrane</keyword>
<feature type="transmembrane region" description="Helical" evidence="7">
    <location>
        <begin position="382"/>
        <end position="404"/>
    </location>
</feature>
<dbReference type="InterPro" id="IPR006686">
    <property type="entry name" value="MscS_channel_CS"/>
</dbReference>
<reference evidence="9" key="1">
    <citation type="submission" date="2020-01" db="EMBL/GenBank/DDBJ databases">
        <authorList>
            <person name="Meier V. D."/>
            <person name="Meier V D."/>
        </authorList>
    </citation>
    <scope>NUCLEOTIDE SEQUENCE</scope>
    <source>
        <strain evidence="9">HLG_WM_MAG_01</strain>
    </source>
</reference>
<dbReference type="Pfam" id="PF00924">
    <property type="entry name" value="MS_channel_2nd"/>
    <property type="match status" value="1"/>
</dbReference>
<gene>
    <name evidence="9" type="ORF">HELGO_WM898</name>
</gene>
<dbReference type="InterPro" id="IPR011066">
    <property type="entry name" value="MscS_channel_C_sf"/>
</dbReference>
<dbReference type="InterPro" id="IPR010920">
    <property type="entry name" value="LSM_dom_sf"/>
</dbReference>
<dbReference type="InterPro" id="IPR006685">
    <property type="entry name" value="MscS_channel_2nd"/>
</dbReference>
<dbReference type="EMBL" id="CACVAS010000117">
    <property type="protein sequence ID" value="CAA6823260.1"/>
    <property type="molecule type" value="Genomic_DNA"/>
</dbReference>
<dbReference type="GO" id="GO:0005886">
    <property type="term" value="C:plasma membrane"/>
    <property type="evidence" value="ECO:0007669"/>
    <property type="project" value="UniProtKB-SubCell"/>
</dbReference>
<dbReference type="PANTHER" id="PTHR30347">
    <property type="entry name" value="POTASSIUM CHANNEL RELATED"/>
    <property type="match status" value="1"/>
</dbReference>
<keyword evidence="6 7" id="KW-0472">Membrane</keyword>
<keyword evidence="5 7" id="KW-1133">Transmembrane helix</keyword>
<comment type="subcellular location">
    <subcellularLocation>
        <location evidence="1">Cell membrane</location>
        <topology evidence="1">Multi-pass membrane protein</topology>
    </subcellularLocation>
</comment>
<dbReference type="SUPFAM" id="SSF82861">
    <property type="entry name" value="Mechanosensitive channel protein MscS (YggB), transmembrane region"/>
    <property type="match status" value="1"/>
</dbReference>
<organism evidence="9">
    <name type="scientific">uncultured Sulfurovum sp</name>
    <dbReference type="NCBI Taxonomy" id="269237"/>
    <lineage>
        <taxon>Bacteria</taxon>
        <taxon>Pseudomonadati</taxon>
        <taxon>Campylobacterota</taxon>
        <taxon>Epsilonproteobacteria</taxon>
        <taxon>Campylobacterales</taxon>
        <taxon>Sulfurovaceae</taxon>
        <taxon>Sulfurovum</taxon>
        <taxon>environmental samples</taxon>
    </lineage>
</organism>
<feature type="transmembrane region" description="Helical" evidence="7">
    <location>
        <begin position="410"/>
        <end position="440"/>
    </location>
</feature>
<evidence type="ECO:0000256" key="3">
    <source>
        <dbReference type="ARBA" id="ARBA00022475"/>
    </source>
</evidence>
<protein>
    <recommendedName>
        <fullName evidence="8">Mechanosensitive ion channel MscS domain-containing protein</fullName>
    </recommendedName>
</protein>
<dbReference type="InterPro" id="IPR011014">
    <property type="entry name" value="MscS_channel_TM-2"/>
</dbReference>
<evidence type="ECO:0000256" key="1">
    <source>
        <dbReference type="ARBA" id="ARBA00004651"/>
    </source>
</evidence>
<comment type="similarity">
    <text evidence="2">Belongs to the MscS (TC 1.A.23) family.</text>
</comment>
<name>A0A6S6U228_9BACT</name>
<sequence length="619" mass="70081">MKLLTILFMITCSLYSAEVDTKLFDGNNTISYYEAVKSTIDKNVPENQTDTDRIATERLILEKLTKLLNVTPKTNPLPDAILISDKNITSEQYHTYLEALTETYETIETLKDEELNMQSKRKYLKKSINDITTEDKKNLLLYQLQYAFYKLKGNNHTLLIKSYETLLSKGEIDFKEALKKVNFNIATLEKTVADADKKLTAIEQNTISLNLAKERELIYSETVSEDLKKKFLDNTASKMSQMTTKIDQKLLLALAYVQKTQGQKSLDYLASAKEDIHMLTPEIQKHYNYKSTMLKNIFKDLIGNVALALSSVENSAEDMYEYIYKKLTENLFVFNEQGISALDIGKVLLIIILGFMLAAFYKRKIMNLAINREKISISSAKAISSLGYYLIAFITFIIALNSIGLDLSNLGMIAGALSIGIGFGLQTVVSNLAAGIILMFERTIRLGDYIEVSDTIRGTVSDMKMRSTTVTTNDNIDVIIPNSSFIQNNVINWTLENDVRRIHIPFSVAYGTDNARVEEVIMEELKHTNINYVKNVMKYPTVIWMTAMGSSSVDYELIVWVRGKSTTKPSGTKSDFLKFIYAALNKHKIEIPFPQLDLHVKPTGKEISIDSQKEVQKGD</sequence>
<dbReference type="PROSITE" id="PS01246">
    <property type="entry name" value="UPF0003"/>
    <property type="match status" value="1"/>
</dbReference>
<dbReference type="Gene3D" id="3.30.70.100">
    <property type="match status" value="1"/>
</dbReference>
<dbReference type="SUPFAM" id="SSF50182">
    <property type="entry name" value="Sm-like ribonucleoproteins"/>
    <property type="match status" value="1"/>
</dbReference>
<keyword evidence="4 7" id="KW-0812">Transmembrane</keyword>
<dbReference type="Gene3D" id="1.10.287.1260">
    <property type="match status" value="1"/>
</dbReference>
<dbReference type="SUPFAM" id="SSF82689">
    <property type="entry name" value="Mechanosensitive channel protein MscS (YggB), C-terminal domain"/>
    <property type="match status" value="1"/>
</dbReference>
<dbReference type="InterPro" id="IPR023408">
    <property type="entry name" value="MscS_beta-dom_sf"/>
</dbReference>
<feature type="transmembrane region" description="Helical" evidence="7">
    <location>
        <begin position="344"/>
        <end position="361"/>
    </location>
</feature>
<evidence type="ECO:0000256" key="2">
    <source>
        <dbReference type="ARBA" id="ARBA00008017"/>
    </source>
</evidence>
<evidence type="ECO:0000259" key="8">
    <source>
        <dbReference type="Pfam" id="PF00924"/>
    </source>
</evidence>
<dbReference type="GO" id="GO:0008381">
    <property type="term" value="F:mechanosensitive monoatomic ion channel activity"/>
    <property type="evidence" value="ECO:0007669"/>
    <property type="project" value="UniProtKB-ARBA"/>
</dbReference>
<evidence type="ECO:0000256" key="4">
    <source>
        <dbReference type="ARBA" id="ARBA00022692"/>
    </source>
</evidence>
<evidence type="ECO:0000256" key="5">
    <source>
        <dbReference type="ARBA" id="ARBA00022989"/>
    </source>
</evidence>
<dbReference type="PANTHER" id="PTHR30347:SF1">
    <property type="entry name" value="MECHANOSENSITIVE CHANNEL MSCK"/>
    <property type="match status" value="1"/>
</dbReference>
<dbReference type="Gene3D" id="2.30.30.60">
    <property type="match status" value="1"/>
</dbReference>
<evidence type="ECO:0000256" key="7">
    <source>
        <dbReference type="SAM" id="Phobius"/>
    </source>
</evidence>
<proteinExistence type="inferred from homology"/>
<evidence type="ECO:0000256" key="6">
    <source>
        <dbReference type="ARBA" id="ARBA00023136"/>
    </source>
</evidence>
<feature type="domain" description="Mechanosensitive ion channel MscS" evidence="8">
    <location>
        <begin position="427"/>
        <end position="494"/>
    </location>
</feature>
<evidence type="ECO:0000313" key="9">
    <source>
        <dbReference type="EMBL" id="CAA6823260.1"/>
    </source>
</evidence>
<dbReference type="InterPro" id="IPR052702">
    <property type="entry name" value="MscS-like_channel"/>
</dbReference>
<accession>A0A6S6U228</accession>
<dbReference type="AlphaFoldDB" id="A0A6S6U228"/>